<dbReference type="Pfam" id="PF12770">
    <property type="entry name" value="CHAT"/>
    <property type="match status" value="1"/>
</dbReference>
<feature type="domain" description="CHAT" evidence="2">
    <location>
        <begin position="644"/>
        <end position="868"/>
    </location>
</feature>
<evidence type="ECO:0000256" key="1">
    <source>
        <dbReference type="SAM" id="MobiDB-lite"/>
    </source>
</evidence>
<sequence length="879" mass="90653">MTAPPGLPARAGRLFAAGHAANLEGRPALAVRKLRAAVRLAGACEAEVRGRLLISLAWAEAERGRVDLGLRLLDQAERLLPPAGQALLHAQRAVLLRRNGRNDLALPEFSRAIAGLAEPIDLVKALNNRGLLHLDGGRVGAARDDLRRAARIAQRHDFTLVTAMVRMNLGYLDVVAGDLPAALGTFAAVRPDYERLLPARLSNLAVEKARALIAAGLFGEADRELATAVTRATAHGQDHTRADALQARAEAALLAGNPSAAGEWASQARTDFARRGNRRRAALADLLSLRARLATVLGATSTSTSGRPPEAENAQLKAGVPPPATGAGEVGTEGSTSTSALDSAMIDVNGPAVREVAVRAGRLARKLRRLGLVEDALVAVLVAARATVAGRPRAAARMLAGAGVPGRLDRLDTRLLWRLTRAETEAAAGRAGAASRELAAGMATLHRYRGRFGSLDLQTGASAHGRDLARAGLAGAVRDGRPGVVFRWSERVRAQALRLPPVRPPDDPGVASALEDLRQTRQAIRAAEIAGQSAGGLRGRADRLQRQIRESAWSVRGAEGGATVASLTAVRAGLGETVLVSYIGAGETLHALVADRSAVALIGLGSAAAAEEAVRRLRADLDTGAGRAMPARLAAAVAAATRRDADAVQTALLDPLLGLIGDRALVVVPTGLLMTAHWAMLPACRGRAVTVAPSATAWLAARQRPAGRDRTLLVAGPGISRGVEEIEAIAGIRTGARMLAGDAATPAAVLAALDGAGLAHLAAHGRHEVENPLFSALDLAGGPLLGYDLPRLRRAPEVVVLASCELGLTEVRPGDETFGMASALLAAGTATVVASVGRVADDAATDAMIGFHRALSAGREPAAALAAAAAGTGFVCLGS</sequence>
<feature type="region of interest" description="Disordered" evidence="1">
    <location>
        <begin position="299"/>
        <end position="338"/>
    </location>
</feature>
<dbReference type="RefSeq" id="WP_213012242.1">
    <property type="nucleotide sequence ID" value="NZ_BOQN01000121.1"/>
</dbReference>
<dbReference type="Proteomes" id="UP000677082">
    <property type="component" value="Unassembled WGS sequence"/>
</dbReference>
<dbReference type="EMBL" id="BOQN01000121">
    <property type="protein sequence ID" value="GIM96563.1"/>
    <property type="molecule type" value="Genomic_DNA"/>
</dbReference>
<dbReference type="InterPro" id="IPR024983">
    <property type="entry name" value="CHAT_dom"/>
</dbReference>
<gene>
    <name evidence="3" type="ORF">Ato02nite_083560</name>
</gene>
<keyword evidence="4" id="KW-1185">Reference proteome</keyword>
<dbReference type="InterPro" id="IPR011990">
    <property type="entry name" value="TPR-like_helical_dom_sf"/>
</dbReference>
<proteinExistence type="predicted"/>
<organism evidence="3 4">
    <name type="scientific">Paractinoplanes toevensis</name>
    <dbReference type="NCBI Taxonomy" id="571911"/>
    <lineage>
        <taxon>Bacteria</taxon>
        <taxon>Bacillati</taxon>
        <taxon>Actinomycetota</taxon>
        <taxon>Actinomycetes</taxon>
        <taxon>Micromonosporales</taxon>
        <taxon>Micromonosporaceae</taxon>
        <taxon>Paractinoplanes</taxon>
    </lineage>
</organism>
<evidence type="ECO:0000313" key="4">
    <source>
        <dbReference type="Proteomes" id="UP000677082"/>
    </source>
</evidence>
<dbReference type="SMART" id="SM00028">
    <property type="entry name" value="TPR"/>
    <property type="match status" value="3"/>
</dbReference>
<dbReference type="InterPro" id="IPR019734">
    <property type="entry name" value="TPR_rpt"/>
</dbReference>
<protein>
    <submittedName>
        <fullName evidence="3">CHAT domain-containing protein</fullName>
    </submittedName>
</protein>
<dbReference type="Gene3D" id="1.25.40.10">
    <property type="entry name" value="Tetratricopeptide repeat domain"/>
    <property type="match status" value="1"/>
</dbReference>
<evidence type="ECO:0000313" key="3">
    <source>
        <dbReference type="EMBL" id="GIM96563.1"/>
    </source>
</evidence>
<reference evidence="3 4" key="1">
    <citation type="submission" date="2021-03" db="EMBL/GenBank/DDBJ databases">
        <title>Whole genome shotgun sequence of Actinoplanes toevensis NBRC 105298.</title>
        <authorList>
            <person name="Komaki H."/>
            <person name="Tamura T."/>
        </authorList>
    </citation>
    <scope>NUCLEOTIDE SEQUENCE [LARGE SCALE GENOMIC DNA]</scope>
    <source>
        <strain evidence="3 4">NBRC 105298</strain>
    </source>
</reference>
<dbReference type="AlphaFoldDB" id="A0A919WAL3"/>
<accession>A0A919WAL3</accession>
<dbReference type="SUPFAM" id="SSF48452">
    <property type="entry name" value="TPR-like"/>
    <property type="match status" value="2"/>
</dbReference>
<evidence type="ECO:0000259" key="2">
    <source>
        <dbReference type="Pfam" id="PF12770"/>
    </source>
</evidence>
<comment type="caution">
    <text evidence="3">The sequence shown here is derived from an EMBL/GenBank/DDBJ whole genome shotgun (WGS) entry which is preliminary data.</text>
</comment>
<name>A0A919WAL3_9ACTN</name>